<sequence>MNKKIVMVAALVGIVAIASGVFFLQGKKAKKTTDDKTGAETTSPTATGSETTSSKACDLLTLEIAETIFKDKAKTTDNNSSTACTYTSQKEDLTSFGIITLVDSNVGVLQARESFETAKTAIYGSSTEAVTGLDADAAYYAPTLKQLSILKGGHWIIITALTDSYPTDKDASIATAKLVLARIK</sequence>
<gene>
    <name evidence="3" type="ORF">COX64_01300</name>
</gene>
<evidence type="ECO:0000256" key="1">
    <source>
        <dbReference type="SAM" id="MobiDB-lite"/>
    </source>
</evidence>
<reference evidence="4" key="1">
    <citation type="submission" date="2017-09" db="EMBL/GenBank/DDBJ databases">
        <title>Depth-based differentiation of microbial function through sediment-hosted aquifers and enrichment of novel symbionts in the deep terrestrial subsurface.</title>
        <authorList>
            <person name="Probst A.J."/>
            <person name="Ladd B."/>
            <person name="Jarett J.K."/>
            <person name="Geller-Mcgrath D.E."/>
            <person name="Sieber C.M.K."/>
            <person name="Emerson J.B."/>
            <person name="Anantharaman K."/>
            <person name="Thomas B.C."/>
            <person name="Malmstrom R."/>
            <person name="Stieglmeier M."/>
            <person name="Klingl A."/>
            <person name="Woyke T."/>
            <person name="Ryan C.M."/>
            <person name="Banfield J.F."/>
        </authorList>
    </citation>
    <scope>NUCLEOTIDE SEQUENCE [LARGE SCALE GENOMIC DNA]</scope>
</reference>
<accession>A0A2M7W2K9</accession>
<protein>
    <recommendedName>
        <fullName evidence="5">DUF3558 domain-containing protein</fullName>
    </recommendedName>
</protein>
<organism evidence="3 4">
    <name type="scientific">Candidatus Dojkabacteria bacterium CG_4_10_14_0_2_um_filter_Dojkabacteria_WS6_41_15</name>
    <dbReference type="NCBI Taxonomy" id="2014249"/>
    <lineage>
        <taxon>Bacteria</taxon>
        <taxon>Candidatus Dojkabacteria</taxon>
    </lineage>
</organism>
<keyword evidence="2" id="KW-0812">Transmembrane</keyword>
<evidence type="ECO:0008006" key="5">
    <source>
        <dbReference type="Google" id="ProtNLM"/>
    </source>
</evidence>
<feature type="transmembrane region" description="Helical" evidence="2">
    <location>
        <begin position="6"/>
        <end position="24"/>
    </location>
</feature>
<feature type="region of interest" description="Disordered" evidence="1">
    <location>
        <begin position="33"/>
        <end position="52"/>
    </location>
</feature>
<evidence type="ECO:0000256" key="2">
    <source>
        <dbReference type="SAM" id="Phobius"/>
    </source>
</evidence>
<evidence type="ECO:0000313" key="4">
    <source>
        <dbReference type="Proteomes" id="UP000228952"/>
    </source>
</evidence>
<proteinExistence type="predicted"/>
<dbReference type="Proteomes" id="UP000228952">
    <property type="component" value="Unassembled WGS sequence"/>
</dbReference>
<feature type="compositionally biased region" description="Low complexity" evidence="1">
    <location>
        <begin position="39"/>
        <end position="52"/>
    </location>
</feature>
<comment type="caution">
    <text evidence="3">The sequence shown here is derived from an EMBL/GenBank/DDBJ whole genome shotgun (WGS) entry which is preliminary data.</text>
</comment>
<dbReference type="EMBL" id="PFQB01000030">
    <property type="protein sequence ID" value="PJA15008.1"/>
    <property type="molecule type" value="Genomic_DNA"/>
</dbReference>
<keyword evidence="2" id="KW-1133">Transmembrane helix</keyword>
<keyword evidence="2" id="KW-0472">Membrane</keyword>
<name>A0A2M7W2K9_9BACT</name>
<dbReference type="AlphaFoldDB" id="A0A2M7W2K9"/>
<evidence type="ECO:0000313" key="3">
    <source>
        <dbReference type="EMBL" id="PJA15008.1"/>
    </source>
</evidence>